<dbReference type="Gene3D" id="3.90.1150.170">
    <property type="match status" value="1"/>
</dbReference>
<reference evidence="6 7" key="1">
    <citation type="submission" date="2021-06" db="EMBL/GenBank/DDBJ databases">
        <authorList>
            <person name="Palmer J.M."/>
        </authorList>
    </citation>
    <scope>NUCLEOTIDE SEQUENCE [LARGE SCALE GENOMIC DNA]</scope>
    <source>
        <strain evidence="7">if_2019</strain>
        <tissue evidence="6">Muscle</tissue>
    </source>
</reference>
<evidence type="ECO:0000256" key="3">
    <source>
        <dbReference type="ARBA" id="ARBA00011738"/>
    </source>
</evidence>
<dbReference type="InterPro" id="IPR015424">
    <property type="entry name" value="PyrdxlP-dep_Trfase"/>
</dbReference>
<comment type="subunit">
    <text evidence="3">Homodimer.</text>
</comment>
<keyword evidence="7" id="KW-1185">Reference proteome</keyword>
<evidence type="ECO:0000256" key="1">
    <source>
        <dbReference type="ARBA" id="ARBA00001933"/>
    </source>
</evidence>
<keyword evidence="4" id="KW-0210">Decarboxylase</keyword>
<accession>A0ABV0V3I2</accession>
<comment type="similarity">
    <text evidence="2">Belongs to the group II decarboxylase family.</text>
</comment>
<dbReference type="InterPro" id="IPR002129">
    <property type="entry name" value="PyrdxlP-dep_de-COase"/>
</dbReference>
<dbReference type="EMBL" id="JAHRIQ010093103">
    <property type="protein sequence ID" value="MEQ2251018.1"/>
    <property type="molecule type" value="Genomic_DNA"/>
</dbReference>
<organism evidence="6 7">
    <name type="scientific">Ilyodon furcidens</name>
    <name type="common">goldbreast splitfin</name>
    <dbReference type="NCBI Taxonomy" id="33524"/>
    <lineage>
        <taxon>Eukaryota</taxon>
        <taxon>Metazoa</taxon>
        <taxon>Chordata</taxon>
        <taxon>Craniata</taxon>
        <taxon>Vertebrata</taxon>
        <taxon>Euteleostomi</taxon>
        <taxon>Actinopterygii</taxon>
        <taxon>Neopterygii</taxon>
        <taxon>Teleostei</taxon>
        <taxon>Neoteleostei</taxon>
        <taxon>Acanthomorphata</taxon>
        <taxon>Ovalentaria</taxon>
        <taxon>Atherinomorphae</taxon>
        <taxon>Cyprinodontiformes</taxon>
        <taxon>Goodeidae</taxon>
        <taxon>Ilyodon</taxon>
    </lineage>
</organism>
<keyword evidence="5" id="KW-0663">Pyridoxal phosphate</keyword>
<evidence type="ECO:0000256" key="4">
    <source>
        <dbReference type="ARBA" id="ARBA00022793"/>
    </source>
</evidence>
<evidence type="ECO:0000256" key="2">
    <source>
        <dbReference type="ARBA" id="ARBA00009533"/>
    </source>
</evidence>
<keyword evidence="4" id="KW-0456">Lyase</keyword>
<feature type="non-terminal residue" evidence="6">
    <location>
        <position position="1"/>
    </location>
</feature>
<evidence type="ECO:0000313" key="7">
    <source>
        <dbReference type="Proteomes" id="UP001482620"/>
    </source>
</evidence>
<dbReference type="PANTHER" id="PTHR45677">
    <property type="entry name" value="GLUTAMATE DECARBOXYLASE-RELATED"/>
    <property type="match status" value="1"/>
</dbReference>
<dbReference type="PANTHER" id="PTHR45677:SF15">
    <property type="entry name" value="GAD67"/>
    <property type="match status" value="1"/>
</dbReference>
<comment type="cofactor">
    <cofactor evidence="1">
        <name>pyridoxal 5'-phosphate</name>
        <dbReference type="ChEBI" id="CHEBI:597326"/>
    </cofactor>
</comment>
<evidence type="ECO:0000313" key="6">
    <source>
        <dbReference type="EMBL" id="MEQ2251018.1"/>
    </source>
</evidence>
<dbReference type="Proteomes" id="UP001482620">
    <property type="component" value="Unassembled WGS sequence"/>
</dbReference>
<protein>
    <submittedName>
        <fullName evidence="6">Uncharacterized protein</fullName>
    </submittedName>
</protein>
<proteinExistence type="inferred from homology"/>
<gene>
    <name evidence="6" type="ORF">ILYODFUR_006725</name>
</gene>
<name>A0ABV0V3I2_9TELE</name>
<dbReference type="Pfam" id="PF00282">
    <property type="entry name" value="Pyridoxal_deC"/>
    <property type="match status" value="1"/>
</dbReference>
<comment type="caution">
    <text evidence="6">The sequence shown here is derived from an EMBL/GenBank/DDBJ whole genome shotgun (WGS) entry which is preliminary data.</text>
</comment>
<evidence type="ECO:0000256" key="5">
    <source>
        <dbReference type="ARBA" id="ARBA00022898"/>
    </source>
</evidence>
<sequence length="142" mass="16619">GTVGFEQHIDKCLDLSQYLYNKIKNREGFQMVFNGVPQHTNVCFWYIPPSLRGMPDSDERREKLHRVIFLSSAFYLLCLAKCIISSEPFYILSCCKHKLQFIVLGFHAIEQHEVVPNFVFQFFILQTEIFKVLHAFVQTPSL</sequence>
<dbReference type="SUPFAM" id="SSF53383">
    <property type="entry name" value="PLP-dependent transferases"/>
    <property type="match status" value="1"/>
</dbReference>